<feature type="transmembrane region" description="Helical" evidence="6">
    <location>
        <begin position="12"/>
        <end position="36"/>
    </location>
</feature>
<dbReference type="PANTHER" id="PTHR23538">
    <property type="entry name" value="44.5 KD BACTERIOCHLOROPHYLL SYNTHASE SUBUNIT"/>
    <property type="match status" value="1"/>
</dbReference>
<feature type="transmembrane region" description="Helical" evidence="6">
    <location>
        <begin position="302"/>
        <end position="324"/>
    </location>
</feature>
<dbReference type="PIRSF" id="PIRSF016565">
    <property type="entry name" value="PucC"/>
    <property type="match status" value="1"/>
</dbReference>
<dbReference type="EMBL" id="JAASQP010000001">
    <property type="protein sequence ID" value="NIJ24476.1"/>
    <property type="molecule type" value="Genomic_DNA"/>
</dbReference>
<evidence type="ECO:0000313" key="7">
    <source>
        <dbReference type="EMBL" id="NIJ24476.1"/>
    </source>
</evidence>
<feature type="transmembrane region" description="Helical" evidence="6">
    <location>
        <begin position="236"/>
        <end position="254"/>
    </location>
</feature>
<dbReference type="SUPFAM" id="SSF103473">
    <property type="entry name" value="MFS general substrate transporter"/>
    <property type="match status" value="1"/>
</dbReference>
<keyword evidence="5 6" id="KW-0472">Membrane</keyword>
<keyword evidence="8" id="KW-1185">Reference proteome</keyword>
<evidence type="ECO:0000256" key="3">
    <source>
        <dbReference type="ARBA" id="ARBA00022692"/>
    </source>
</evidence>
<dbReference type="Gene3D" id="1.20.1250.20">
    <property type="entry name" value="MFS general substrate transporter like domains"/>
    <property type="match status" value="1"/>
</dbReference>
<feature type="transmembrane region" description="Helical" evidence="6">
    <location>
        <begin position="274"/>
        <end position="295"/>
    </location>
</feature>
<dbReference type="InterPro" id="IPR026036">
    <property type="entry name" value="PucC"/>
</dbReference>
<feature type="transmembrane region" description="Helical" evidence="6">
    <location>
        <begin position="110"/>
        <end position="137"/>
    </location>
</feature>
<feature type="transmembrane region" description="Helical" evidence="6">
    <location>
        <begin position="42"/>
        <end position="61"/>
    </location>
</feature>
<dbReference type="Pfam" id="PF03209">
    <property type="entry name" value="PUCC"/>
    <property type="match status" value="1"/>
</dbReference>
<reference evidence="7 8" key="1">
    <citation type="submission" date="2020-03" db="EMBL/GenBank/DDBJ databases">
        <title>Genomic Encyclopedia of Type Strains, Phase IV (KMG-IV): sequencing the most valuable type-strain genomes for metagenomic binning, comparative biology and taxonomic classification.</title>
        <authorList>
            <person name="Goeker M."/>
        </authorList>
    </citation>
    <scope>NUCLEOTIDE SEQUENCE [LARGE SCALE GENOMIC DNA]</scope>
    <source>
        <strain evidence="7 8">DSM 22753</strain>
    </source>
</reference>
<feature type="transmembrane region" description="Helical" evidence="6">
    <location>
        <begin position="336"/>
        <end position="358"/>
    </location>
</feature>
<evidence type="ECO:0000256" key="6">
    <source>
        <dbReference type="SAM" id="Phobius"/>
    </source>
</evidence>
<evidence type="ECO:0000256" key="1">
    <source>
        <dbReference type="ARBA" id="ARBA00004141"/>
    </source>
</evidence>
<gene>
    <name evidence="7" type="ORF">FHT01_002018</name>
</gene>
<feature type="transmembrane region" description="Helical" evidence="6">
    <location>
        <begin position="149"/>
        <end position="171"/>
    </location>
</feature>
<feature type="transmembrane region" description="Helical" evidence="6">
    <location>
        <begin position="404"/>
        <end position="425"/>
    </location>
</feature>
<dbReference type="InterPro" id="IPR004896">
    <property type="entry name" value="PucC-rel"/>
</dbReference>
<keyword evidence="4 6" id="KW-1133">Transmembrane helix</keyword>
<sequence>MTQALPHASRLGWLGVVRLGLVQSAIGAMVMLATSLLNRVMVVEYALAAALPAGLVAWHYAVQLTRPAWGHGSDRGGRRTPWITGGMAVLALGVLIAIDALPLLASGSALGLALAIAAFAMIGGGVGAAGTSLLALLATRVAPERRPAAAALTWVMMVAGIVVSAGTAGALLDPFSLQRLALVAGGVAMIAFVVALLAVRGIEGKAEPIAAVPSRQERSLLDAMRAMLRDSDARRFTVFVFMSMLAYSMQDMILEPFAGLVFAYTPGQSTQLAGVQHGGVLAGMILVGIGGNAFGGKGAAGLRSWTVCGCCASALALGGLVLAAQSGPGWPLAANVALLGFANGVFAVAAIGSMMALAGADGDGSAGLRMGVWGAAQAIAFGLGGLIGALGVDWARAAIGDDAAAFRLVFAGEALLFLVAAVLAIGATGRTPRPAIGPLGELAR</sequence>
<feature type="transmembrane region" description="Helical" evidence="6">
    <location>
        <begin position="370"/>
        <end position="392"/>
    </location>
</feature>
<evidence type="ECO:0000313" key="8">
    <source>
        <dbReference type="Proteomes" id="UP000788153"/>
    </source>
</evidence>
<feature type="transmembrane region" description="Helical" evidence="6">
    <location>
        <begin position="82"/>
        <end position="104"/>
    </location>
</feature>
<accession>A0ABX0U509</accession>
<comment type="similarity">
    <text evidence="2">Belongs to the PucC family.</text>
</comment>
<comment type="caution">
    <text evidence="7">The sequence shown here is derived from an EMBL/GenBank/DDBJ whole genome shotgun (WGS) entry which is preliminary data.</text>
</comment>
<proteinExistence type="inferred from homology"/>
<evidence type="ECO:0000256" key="4">
    <source>
        <dbReference type="ARBA" id="ARBA00022989"/>
    </source>
</evidence>
<keyword evidence="3 6" id="KW-0812">Transmembrane</keyword>
<evidence type="ECO:0000256" key="2">
    <source>
        <dbReference type="ARBA" id="ARBA00008412"/>
    </source>
</evidence>
<organism evidence="7 8">
    <name type="scientific">Sphingomonas japonica</name>
    <dbReference type="NCBI Taxonomy" id="511662"/>
    <lineage>
        <taxon>Bacteria</taxon>
        <taxon>Pseudomonadati</taxon>
        <taxon>Pseudomonadota</taxon>
        <taxon>Alphaproteobacteria</taxon>
        <taxon>Sphingomonadales</taxon>
        <taxon>Sphingomonadaceae</taxon>
        <taxon>Sphingomonas</taxon>
    </lineage>
</organism>
<dbReference type="PANTHER" id="PTHR23538:SF1">
    <property type="entry name" value="44.5 KD BACTERIOCHLOROPHYLL SYNTHASE SUBUNIT"/>
    <property type="match status" value="1"/>
</dbReference>
<dbReference type="Proteomes" id="UP000788153">
    <property type="component" value="Unassembled WGS sequence"/>
</dbReference>
<dbReference type="CDD" id="cd06176">
    <property type="entry name" value="MFS_BCD_PucC-like"/>
    <property type="match status" value="1"/>
</dbReference>
<protein>
    <submittedName>
        <fullName evidence="7">BCD family chlorophyll transporter-like MFS transporter</fullName>
    </submittedName>
</protein>
<comment type="subcellular location">
    <subcellularLocation>
        <location evidence="1">Membrane</location>
        <topology evidence="1">Multi-pass membrane protein</topology>
    </subcellularLocation>
</comment>
<name>A0ABX0U509_9SPHN</name>
<dbReference type="InterPro" id="IPR036259">
    <property type="entry name" value="MFS_trans_sf"/>
</dbReference>
<dbReference type="RefSeq" id="WP_244935285.1">
    <property type="nucleotide sequence ID" value="NZ_BAAAEV010000001.1"/>
</dbReference>
<feature type="transmembrane region" description="Helical" evidence="6">
    <location>
        <begin position="177"/>
        <end position="199"/>
    </location>
</feature>
<evidence type="ECO:0000256" key="5">
    <source>
        <dbReference type="ARBA" id="ARBA00023136"/>
    </source>
</evidence>